<keyword evidence="8" id="KW-0493">Microtubule</keyword>
<evidence type="ECO:0000256" key="9">
    <source>
        <dbReference type="ARBA" id="ARBA00022776"/>
    </source>
</evidence>
<keyword evidence="21" id="KW-1185">Reference proteome</keyword>
<feature type="compositionally biased region" description="Low complexity" evidence="19">
    <location>
        <begin position="66"/>
        <end position="75"/>
    </location>
</feature>
<dbReference type="EMBL" id="ML178818">
    <property type="protein sequence ID" value="TFL04466.1"/>
    <property type="molecule type" value="Genomic_DNA"/>
</dbReference>
<keyword evidence="14" id="KW-0539">Nucleus</keyword>
<feature type="compositionally biased region" description="Basic and acidic residues" evidence="19">
    <location>
        <begin position="283"/>
        <end position="295"/>
    </location>
</feature>
<evidence type="ECO:0000256" key="13">
    <source>
        <dbReference type="ARBA" id="ARBA00023212"/>
    </source>
</evidence>
<evidence type="ECO:0000256" key="15">
    <source>
        <dbReference type="ARBA" id="ARBA00023306"/>
    </source>
</evidence>
<evidence type="ECO:0000256" key="2">
    <source>
        <dbReference type="ARBA" id="ARBA00004186"/>
    </source>
</evidence>
<evidence type="ECO:0000256" key="3">
    <source>
        <dbReference type="ARBA" id="ARBA00004629"/>
    </source>
</evidence>
<evidence type="ECO:0000313" key="20">
    <source>
        <dbReference type="EMBL" id="TFL04466.1"/>
    </source>
</evidence>
<dbReference type="AlphaFoldDB" id="A0A5C3QR65"/>
<proteinExistence type="inferred from homology"/>
<keyword evidence="9" id="KW-0498">Mitosis</keyword>
<dbReference type="OrthoDB" id="5599235at2759"/>
<feature type="compositionally biased region" description="Low complexity" evidence="19">
    <location>
        <begin position="327"/>
        <end position="344"/>
    </location>
</feature>
<evidence type="ECO:0000256" key="1">
    <source>
        <dbReference type="ARBA" id="ARBA00004123"/>
    </source>
</evidence>
<evidence type="ECO:0000256" key="5">
    <source>
        <dbReference type="ARBA" id="ARBA00022454"/>
    </source>
</evidence>
<dbReference type="Proteomes" id="UP000305067">
    <property type="component" value="Unassembled WGS sequence"/>
</dbReference>
<keyword evidence="6" id="KW-0963">Cytoplasm</keyword>
<feature type="compositionally biased region" description="Basic and acidic residues" evidence="19">
    <location>
        <begin position="114"/>
        <end position="126"/>
    </location>
</feature>
<keyword evidence="12" id="KW-0175">Coiled coil</keyword>
<dbReference type="PANTHER" id="PTHR28216">
    <property type="entry name" value="DASH COMPLEX SUBUNIT DUO1"/>
    <property type="match status" value="1"/>
</dbReference>
<evidence type="ECO:0000256" key="19">
    <source>
        <dbReference type="SAM" id="MobiDB-lite"/>
    </source>
</evidence>
<dbReference type="GO" id="GO:0042729">
    <property type="term" value="C:DASH complex"/>
    <property type="evidence" value="ECO:0007669"/>
    <property type="project" value="InterPro"/>
</dbReference>
<evidence type="ECO:0000256" key="6">
    <source>
        <dbReference type="ARBA" id="ARBA00022490"/>
    </source>
</evidence>
<keyword evidence="13" id="KW-0206">Cytoskeleton</keyword>
<evidence type="ECO:0000256" key="14">
    <source>
        <dbReference type="ARBA" id="ARBA00023242"/>
    </source>
</evidence>
<keyword evidence="15" id="KW-0131">Cell cycle</keyword>
<feature type="region of interest" description="Disordered" evidence="19">
    <location>
        <begin position="283"/>
        <end position="355"/>
    </location>
</feature>
<feature type="compositionally biased region" description="Gly residues" evidence="19">
    <location>
        <begin position="345"/>
        <end position="355"/>
    </location>
</feature>
<feature type="region of interest" description="Disordered" evidence="19">
    <location>
        <begin position="1"/>
        <end position="162"/>
    </location>
</feature>
<feature type="compositionally biased region" description="Low complexity" evidence="19">
    <location>
        <begin position="298"/>
        <end position="313"/>
    </location>
</feature>
<gene>
    <name evidence="20" type="ORF">BDV98DRAFT_601924</name>
</gene>
<evidence type="ECO:0000256" key="7">
    <source>
        <dbReference type="ARBA" id="ARBA00022618"/>
    </source>
</evidence>
<dbReference type="PANTHER" id="PTHR28216:SF1">
    <property type="entry name" value="DASH COMPLEX SUBUNIT DUO1"/>
    <property type="match status" value="1"/>
</dbReference>
<protein>
    <recommendedName>
        <fullName evidence="17">DASH complex subunit DUO1</fullName>
    </recommendedName>
    <alternativeName>
        <fullName evidence="18">Outer kinetochore protein DUO1</fullName>
    </alternativeName>
</protein>
<evidence type="ECO:0000313" key="21">
    <source>
        <dbReference type="Proteomes" id="UP000305067"/>
    </source>
</evidence>
<feature type="compositionally biased region" description="Polar residues" evidence="19">
    <location>
        <begin position="9"/>
        <end position="38"/>
    </location>
</feature>
<feature type="compositionally biased region" description="Gly residues" evidence="19">
    <location>
        <begin position="314"/>
        <end position="326"/>
    </location>
</feature>
<dbReference type="STRING" id="1884261.A0A5C3QR65"/>
<reference evidence="20 21" key="1">
    <citation type="journal article" date="2019" name="Nat. Ecol. Evol.">
        <title>Megaphylogeny resolves global patterns of mushroom evolution.</title>
        <authorList>
            <person name="Varga T."/>
            <person name="Krizsan K."/>
            <person name="Foldi C."/>
            <person name="Dima B."/>
            <person name="Sanchez-Garcia M."/>
            <person name="Sanchez-Ramirez S."/>
            <person name="Szollosi G.J."/>
            <person name="Szarkandi J.G."/>
            <person name="Papp V."/>
            <person name="Albert L."/>
            <person name="Andreopoulos W."/>
            <person name="Angelini C."/>
            <person name="Antonin V."/>
            <person name="Barry K.W."/>
            <person name="Bougher N.L."/>
            <person name="Buchanan P."/>
            <person name="Buyck B."/>
            <person name="Bense V."/>
            <person name="Catcheside P."/>
            <person name="Chovatia M."/>
            <person name="Cooper J."/>
            <person name="Damon W."/>
            <person name="Desjardin D."/>
            <person name="Finy P."/>
            <person name="Geml J."/>
            <person name="Haridas S."/>
            <person name="Hughes K."/>
            <person name="Justo A."/>
            <person name="Karasinski D."/>
            <person name="Kautmanova I."/>
            <person name="Kiss B."/>
            <person name="Kocsube S."/>
            <person name="Kotiranta H."/>
            <person name="LaButti K.M."/>
            <person name="Lechner B.E."/>
            <person name="Liimatainen K."/>
            <person name="Lipzen A."/>
            <person name="Lukacs Z."/>
            <person name="Mihaltcheva S."/>
            <person name="Morgado L.N."/>
            <person name="Niskanen T."/>
            <person name="Noordeloos M.E."/>
            <person name="Ohm R.A."/>
            <person name="Ortiz-Santana B."/>
            <person name="Ovrebo C."/>
            <person name="Racz N."/>
            <person name="Riley R."/>
            <person name="Savchenko A."/>
            <person name="Shiryaev A."/>
            <person name="Soop K."/>
            <person name="Spirin V."/>
            <person name="Szebenyi C."/>
            <person name="Tomsovsky M."/>
            <person name="Tulloss R.E."/>
            <person name="Uehling J."/>
            <person name="Grigoriev I.V."/>
            <person name="Vagvolgyi C."/>
            <person name="Papp T."/>
            <person name="Martin F.M."/>
            <person name="Miettinen O."/>
            <person name="Hibbett D.S."/>
            <person name="Nagy L.G."/>
        </authorList>
    </citation>
    <scope>NUCLEOTIDE SEQUENCE [LARGE SCALE GENOMIC DNA]</scope>
    <source>
        <strain evidence="20 21">CBS 309.79</strain>
    </source>
</reference>
<evidence type="ECO:0000256" key="17">
    <source>
        <dbReference type="ARBA" id="ARBA00044152"/>
    </source>
</evidence>
<keyword evidence="16" id="KW-0137">Centromere</keyword>
<evidence type="ECO:0000256" key="18">
    <source>
        <dbReference type="ARBA" id="ARBA00044358"/>
    </source>
</evidence>
<evidence type="ECO:0000256" key="4">
    <source>
        <dbReference type="ARBA" id="ARBA00005366"/>
    </source>
</evidence>
<keyword evidence="11" id="KW-0995">Kinetochore</keyword>
<dbReference type="GO" id="GO:0051301">
    <property type="term" value="P:cell division"/>
    <property type="evidence" value="ECO:0007669"/>
    <property type="project" value="UniProtKB-KW"/>
</dbReference>
<dbReference type="GO" id="GO:0000278">
    <property type="term" value="P:mitotic cell cycle"/>
    <property type="evidence" value="ECO:0007669"/>
    <property type="project" value="InterPro"/>
</dbReference>
<keyword evidence="10" id="KW-0159">Chromosome partition</keyword>
<feature type="compositionally biased region" description="Acidic residues" evidence="19">
    <location>
        <begin position="104"/>
        <end position="113"/>
    </location>
</feature>
<accession>A0A5C3QR65</accession>
<dbReference type="Pfam" id="PF08651">
    <property type="entry name" value="DASH_Duo1"/>
    <property type="match status" value="1"/>
</dbReference>
<evidence type="ECO:0000256" key="8">
    <source>
        <dbReference type="ARBA" id="ARBA00022701"/>
    </source>
</evidence>
<dbReference type="GO" id="GO:0007059">
    <property type="term" value="P:chromosome segregation"/>
    <property type="evidence" value="ECO:0007669"/>
    <property type="project" value="UniProtKB-KW"/>
</dbReference>
<evidence type="ECO:0000256" key="11">
    <source>
        <dbReference type="ARBA" id="ARBA00022838"/>
    </source>
</evidence>
<evidence type="ECO:0000256" key="10">
    <source>
        <dbReference type="ARBA" id="ARBA00022829"/>
    </source>
</evidence>
<keyword evidence="7" id="KW-0132">Cell division</keyword>
<organism evidence="20 21">
    <name type="scientific">Pterulicium gracile</name>
    <dbReference type="NCBI Taxonomy" id="1884261"/>
    <lineage>
        <taxon>Eukaryota</taxon>
        <taxon>Fungi</taxon>
        <taxon>Dikarya</taxon>
        <taxon>Basidiomycota</taxon>
        <taxon>Agaricomycotina</taxon>
        <taxon>Agaricomycetes</taxon>
        <taxon>Agaricomycetidae</taxon>
        <taxon>Agaricales</taxon>
        <taxon>Pleurotineae</taxon>
        <taxon>Pterulaceae</taxon>
        <taxon>Pterulicium</taxon>
    </lineage>
</organism>
<evidence type="ECO:0000256" key="12">
    <source>
        <dbReference type="ARBA" id="ARBA00023054"/>
    </source>
</evidence>
<sequence>MSSHHDSTDFSAPGSSSHLLSESLPDSDNTDLSISELTISGDLTPRPPPPHAKFSLLAGRERRLMAAKAAASSSSEQVEDPTPHQTHAQRRQSYAHQNQRLEVAEDEGGAGEQEDLRGDEHQHDERQYDEEYDEHERRAEGEVDDAETHARALREAAKTREEKLESDRFMLSNLNAAFGAWRGALDEAGSINQRLASRLDETDRLLNKYIGILSTQEQFAQLLFDEEWEGAVAEEEALALQSQRAAEQHRLDLLLAEEAAQAERKAQEAAAIEAQRLLVEKEKAADSARMKERGRGTVRGVRGTRASMMARAAAGGGRGSGIGRGTTRGTSPSGSAGPSSRSGSVGRGLYRGRGS</sequence>
<keyword evidence="5" id="KW-0158">Chromosome</keyword>
<comment type="similarity">
    <text evidence="4">Belongs to the DASH complex DUO1 family.</text>
</comment>
<feature type="compositionally biased region" description="Polar residues" evidence="19">
    <location>
        <begin position="83"/>
        <end position="100"/>
    </location>
</feature>
<dbReference type="GO" id="GO:0005874">
    <property type="term" value="C:microtubule"/>
    <property type="evidence" value="ECO:0007669"/>
    <property type="project" value="UniProtKB-KW"/>
</dbReference>
<dbReference type="InterPro" id="IPR013960">
    <property type="entry name" value="DASH_Duo1"/>
</dbReference>
<dbReference type="GO" id="GO:0072686">
    <property type="term" value="C:mitotic spindle"/>
    <property type="evidence" value="ECO:0007669"/>
    <property type="project" value="InterPro"/>
</dbReference>
<feature type="compositionally biased region" description="Basic and acidic residues" evidence="19">
    <location>
        <begin position="134"/>
        <end position="162"/>
    </location>
</feature>
<name>A0A5C3QR65_9AGAR</name>
<comment type="subcellular location">
    <subcellularLocation>
        <location evidence="3">Chromosome</location>
        <location evidence="3">Centromere</location>
        <location evidence="3">Kinetochore</location>
    </subcellularLocation>
    <subcellularLocation>
        <location evidence="2">Cytoplasm</location>
        <location evidence="2">Cytoskeleton</location>
        <location evidence="2">Spindle</location>
    </subcellularLocation>
    <subcellularLocation>
        <location evidence="1">Nucleus</location>
    </subcellularLocation>
</comment>
<evidence type="ECO:0000256" key="16">
    <source>
        <dbReference type="ARBA" id="ARBA00023328"/>
    </source>
</evidence>